<organism evidence="2">
    <name type="scientific">Oedaleus asiaticus</name>
    <dbReference type="NCBI Taxonomy" id="244712"/>
    <lineage>
        <taxon>Eukaryota</taxon>
        <taxon>Metazoa</taxon>
        <taxon>Ecdysozoa</taxon>
        <taxon>Arthropoda</taxon>
        <taxon>Hexapoda</taxon>
        <taxon>Insecta</taxon>
        <taxon>Pterygota</taxon>
        <taxon>Neoptera</taxon>
        <taxon>Polyneoptera</taxon>
        <taxon>Orthoptera</taxon>
        <taxon>Caelifera</taxon>
        <taxon>Acrididea</taxon>
        <taxon>Acridomorpha</taxon>
        <taxon>Acridoidea</taxon>
        <taxon>Acrididae</taxon>
        <taxon>Oedipodinae</taxon>
        <taxon>Oedaleus</taxon>
    </lineage>
</organism>
<keyword evidence="1" id="KW-0732">Signal</keyword>
<sequence>MASNLLVYCCLFAVVAVWVTAEEDKLDAINVDEVLGNDRLVHSYLECVMDDNDSKCTKEGREVKSRLPGLVKTGCNDCTPKQLERAIKTLKHITEKHPEEWKKLKAKYDPTGEYTQKYAETWKQRGVDF</sequence>
<dbReference type="InterPro" id="IPR005055">
    <property type="entry name" value="A10/PebIII"/>
</dbReference>
<name>A0A2D1B006_9ORTH</name>
<proteinExistence type="evidence at transcript level"/>
<gene>
    <name evidence="2" type="primary">CSP3</name>
</gene>
<dbReference type="EMBL" id="KX905059">
    <property type="protein sequence ID" value="ATI99842.1"/>
    <property type="molecule type" value="mRNA"/>
</dbReference>
<evidence type="ECO:0000313" key="2">
    <source>
        <dbReference type="EMBL" id="ATI99842.1"/>
    </source>
</evidence>
<dbReference type="AlphaFoldDB" id="A0A2D1B006"/>
<accession>A0A2D1B006</accession>
<dbReference type="PANTHER" id="PTHR11257">
    <property type="entry name" value="CHEMOSENSORY PROTEIN-RELATED"/>
    <property type="match status" value="1"/>
</dbReference>
<dbReference type="SUPFAM" id="SSF100910">
    <property type="entry name" value="Chemosensory protein Csp2"/>
    <property type="match status" value="1"/>
</dbReference>
<feature type="chain" id="PRO_5013669111" evidence="1">
    <location>
        <begin position="22"/>
        <end position="129"/>
    </location>
</feature>
<feature type="signal peptide" evidence="1">
    <location>
        <begin position="1"/>
        <end position="21"/>
    </location>
</feature>
<dbReference type="InterPro" id="IPR036682">
    <property type="entry name" value="OS_D_A10/PebIII_sf"/>
</dbReference>
<dbReference type="Gene3D" id="1.10.2080.10">
    <property type="entry name" value="Insect odorant-binding protein A10/Ejaculatory bulb-specific protein 3"/>
    <property type="match status" value="1"/>
</dbReference>
<protein>
    <submittedName>
        <fullName evidence="2">Chemosensory protein 3</fullName>
    </submittedName>
</protein>
<dbReference type="Pfam" id="PF03392">
    <property type="entry name" value="OS-D"/>
    <property type="match status" value="1"/>
</dbReference>
<reference evidence="2" key="1">
    <citation type="submission" date="2016-09" db="EMBL/GenBank/DDBJ databases">
        <title>Identification and expression profiling of chemosensory protein genes in grasshopper, Oedaleus asiaticus.</title>
        <authorList>
            <person name="Zhou Y."/>
            <person name="Pang B."/>
        </authorList>
    </citation>
    <scope>NUCLEOTIDE SEQUENCE</scope>
    <source>
        <tissue evidence="2">Antennae</tissue>
    </source>
</reference>
<dbReference type="PANTHER" id="PTHR11257:SF13">
    <property type="entry name" value="GEO07322P1"/>
    <property type="match status" value="1"/>
</dbReference>
<evidence type="ECO:0000256" key="1">
    <source>
        <dbReference type="SAM" id="SignalP"/>
    </source>
</evidence>